<feature type="region of interest" description="Disordered" evidence="1">
    <location>
        <begin position="1"/>
        <end position="209"/>
    </location>
</feature>
<gene>
    <name evidence="2" type="ORF">AVDCRST_MAG31-1086</name>
</gene>
<dbReference type="EC" id="4.1.2.21" evidence="2"/>
<accession>A0A6J4T3S4</accession>
<feature type="compositionally biased region" description="Basic and acidic residues" evidence="1">
    <location>
        <begin position="18"/>
        <end position="44"/>
    </location>
</feature>
<dbReference type="GO" id="GO:0008674">
    <property type="term" value="F:2-dehydro-3-deoxy-6-phosphogalactonate aldolase activity"/>
    <property type="evidence" value="ECO:0007669"/>
    <property type="project" value="UniProtKB-EC"/>
</dbReference>
<organism evidence="2">
    <name type="scientific">uncultured Sphingomonas sp</name>
    <dbReference type="NCBI Taxonomy" id="158754"/>
    <lineage>
        <taxon>Bacteria</taxon>
        <taxon>Pseudomonadati</taxon>
        <taxon>Pseudomonadota</taxon>
        <taxon>Alphaproteobacteria</taxon>
        <taxon>Sphingomonadales</taxon>
        <taxon>Sphingomonadaceae</taxon>
        <taxon>Sphingomonas</taxon>
        <taxon>environmental samples</taxon>
    </lineage>
</organism>
<dbReference type="AlphaFoldDB" id="A0A6J4T3S4"/>
<evidence type="ECO:0000313" key="2">
    <source>
        <dbReference type="EMBL" id="CAA9512688.1"/>
    </source>
</evidence>
<keyword evidence="2" id="KW-0456">Lyase</keyword>
<reference evidence="2" key="1">
    <citation type="submission" date="2020-02" db="EMBL/GenBank/DDBJ databases">
        <authorList>
            <person name="Meier V. D."/>
        </authorList>
    </citation>
    <scope>NUCLEOTIDE SEQUENCE</scope>
    <source>
        <strain evidence="2">AVDCRST_MAG31</strain>
    </source>
</reference>
<feature type="non-terminal residue" evidence="2">
    <location>
        <position position="1"/>
    </location>
</feature>
<proteinExistence type="predicted"/>
<dbReference type="EMBL" id="CADCWA010000067">
    <property type="protein sequence ID" value="CAA9512688.1"/>
    <property type="molecule type" value="Genomic_DNA"/>
</dbReference>
<protein>
    <submittedName>
        <fullName evidence="2">2-dehydro-3-deoxyphosphogalactonate aldolase</fullName>
        <ecNumber evidence="2">4.1.2.21</ecNumber>
    </submittedName>
</protein>
<name>A0A6J4T3S4_9SPHN</name>
<feature type="compositionally biased region" description="Basic residues" evidence="1">
    <location>
        <begin position="160"/>
        <end position="183"/>
    </location>
</feature>
<sequence>ERCRRISRAARPQPAGGDHPRSDSRRGGGDRRGDPGGRDRDHRGAAQQRRPAAKHSPSGRAPGGTGAGGRWDRAQRQPCRPSCRSGRAAGGLAQHQPGGDPRDGQGRPGLQPGLLHPVRSLYGARRRRAQSQAVPSRRRLAHRAQGTKGRPAAGRAGAGGRRHHAGHHGAMARRRRERFRPWRRPLQAGSVARGDRSQGPCLRRGAAPV</sequence>
<feature type="non-terminal residue" evidence="2">
    <location>
        <position position="209"/>
    </location>
</feature>
<evidence type="ECO:0000256" key="1">
    <source>
        <dbReference type="SAM" id="MobiDB-lite"/>
    </source>
</evidence>